<feature type="chain" id="PRO_5027635191" evidence="1">
    <location>
        <begin position="20"/>
        <end position="896"/>
    </location>
</feature>
<comment type="caution">
    <text evidence="2">The sequence shown here is derived from an EMBL/GenBank/DDBJ whole genome shotgun (WGS) entry which is preliminary data.</text>
</comment>
<evidence type="ECO:0000313" key="2">
    <source>
        <dbReference type="EMBL" id="HGY09453.1"/>
    </source>
</evidence>
<dbReference type="Proteomes" id="UP000885759">
    <property type="component" value="Unassembled WGS sequence"/>
</dbReference>
<gene>
    <name evidence="2" type="ORF">ENK37_05285</name>
</gene>
<feature type="signal peptide" evidence="1">
    <location>
        <begin position="1"/>
        <end position="19"/>
    </location>
</feature>
<dbReference type="Gene3D" id="2.120.10.30">
    <property type="entry name" value="TolB, C-terminal domain"/>
    <property type="match status" value="1"/>
</dbReference>
<dbReference type="AlphaFoldDB" id="A0A7C4Z5E7"/>
<dbReference type="InterPro" id="IPR011042">
    <property type="entry name" value="6-blade_b-propeller_TolB-like"/>
</dbReference>
<evidence type="ECO:0000256" key="1">
    <source>
        <dbReference type="SAM" id="SignalP"/>
    </source>
</evidence>
<dbReference type="EMBL" id="DRPZ01000141">
    <property type="protein sequence ID" value="HGY09453.1"/>
    <property type="molecule type" value="Genomic_DNA"/>
</dbReference>
<protein>
    <submittedName>
        <fullName evidence="2">Uncharacterized protein</fullName>
    </submittedName>
</protein>
<accession>A0A7C4Z5E7</accession>
<reference evidence="2" key="1">
    <citation type="journal article" date="2020" name="mSystems">
        <title>Genome- and Community-Level Interaction Insights into Carbon Utilization and Element Cycling Functions of Hydrothermarchaeota in Hydrothermal Sediment.</title>
        <authorList>
            <person name="Zhou Z."/>
            <person name="Liu Y."/>
            <person name="Xu W."/>
            <person name="Pan J."/>
            <person name="Luo Z.H."/>
            <person name="Li M."/>
        </authorList>
    </citation>
    <scope>NUCLEOTIDE SEQUENCE [LARGE SCALE GENOMIC DNA]</scope>
    <source>
        <strain evidence="2">HyVt-570</strain>
    </source>
</reference>
<proteinExistence type="predicted"/>
<dbReference type="SUPFAM" id="SSF82171">
    <property type="entry name" value="DPP6 N-terminal domain-like"/>
    <property type="match status" value="1"/>
</dbReference>
<organism evidence="2">
    <name type="scientific">Oceanithermus profundus</name>
    <dbReference type="NCBI Taxonomy" id="187137"/>
    <lineage>
        <taxon>Bacteria</taxon>
        <taxon>Thermotogati</taxon>
        <taxon>Deinococcota</taxon>
        <taxon>Deinococci</taxon>
        <taxon>Thermales</taxon>
        <taxon>Thermaceae</taxon>
        <taxon>Oceanithermus</taxon>
    </lineage>
</organism>
<keyword evidence="1" id="KW-0732">Signal</keyword>
<name>A0A7C4Z5E7_9DEIN</name>
<sequence length="896" mass="97385">MKQAWTLLALLLLAWPAQAWQVAEGPRVRVLYPRPELASYATGLVREAEAALDVLAPLFGDGAQPVVVRLNPTVDWFNAYATTFPRPTVELLAPLPAGDLIDLRSASVSYLLLVHELTHTQQLGFDELPGGRKPLRLGLASERMPRMPPAWFTEGVATFMESRFTAGGRLDWALTQGLINTLMLGDDPPDLADVSLYTYRDWPGGLGKYLLGVRFVQFLVERYGWEAVLETLRQYNARLLVPPPFAAAWERASGVPLAQAWEAWTASEREHARAYADAADRYPVLADEGTTPALSPDGDRIAYASKGWILVRGLRAGPPKRLVPARPQRLWWRDERTLLYSRYVREGDGVASDVFLLDVDSGRETRLTRGLHARLAAPAPGGCFYFVQGRMGAPARLRLSCGEANRTVWEAAAGEQPVGLAVSPGGQVALAVWREGRVDLALVEDGELRYLAEGRLQVEPPAPPPSPCAGKAAGLGPCPARAGYQHLDPHWADEDTLLFRADEAGVYELYRFGFKGGQIDRLTRSLGGFTAATVRGEALVAAELGPEGPRIVRVEATPEPVGRLTGARYLLFVGDRPAPGAVMPLQPLGGTPRRPLTKPPQPAVQHRRYAPWASLAPYGWMPTGLSPAATPPYFGLEVSLYGLDDTGVYSYRAALGFDPRLGGAPLGAYAYVQAGVGAGVDLAGSTSPLGLTLRAGAWPAGSEVGFGALPGLASAGYWDRWNWHAAVEAGPVWSATRGWWVEGRGFVRSGREERDPWGYLKRGFYAGAYAGRGYAWGLAGAAAAPWEAPLVLEGRVYGGRNPPPLSGPLVARDLTLEGRVRYRFEPELRSQDGWLALERVTLAPGLRVHRDAAGWGYGAELGLYADGTLFYFMPLPLGVRGGWDGGWWWRLELGAW</sequence>